<reference evidence="5 6" key="1">
    <citation type="submission" date="2011-11" db="EMBL/GenBank/DDBJ databases">
        <authorList>
            <person name="Weinstock G."/>
            <person name="Sodergren E."/>
            <person name="Clifton S."/>
            <person name="Fulton L."/>
            <person name="Fulton B."/>
            <person name="Courtney L."/>
            <person name="Fronick C."/>
            <person name="Harrison M."/>
            <person name="Strong C."/>
            <person name="Farmer C."/>
            <person name="Delahaunty K."/>
            <person name="Markovic C."/>
            <person name="Hall O."/>
            <person name="Minx P."/>
            <person name="Tomlinson C."/>
            <person name="Mitreva M."/>
            <person name="Hou S."/>
            <person name="Chen J."/>
            <person name="Wollam A."/>
            <person name="Pepin K.H."/>
            <person name="Johnson M."/>
            <person name="Bhonagiri V."/>
            <person name="Zhang X."/>
            <person name="Suruliraj S."/>
            <person name="Warren W."/>
            <person name="Chinwalla A."/>
            <person name="Mardis E.R."/>
            <person name="Wilson R.K."/>
        </authorList>
    </citation>
    <scope>NUCLEOTIDE SEQUENCE [LARGE SCALE GENOMIC DNA]</scope>
    <source>
        <strain evidence="5 6">YIT 11816</strain>
    </source>
</reference>
<evidence type="ECO:0000256" key="3">
    <source>
        <dbReference type="ARBA" id="ARBA00022729"/>
    </source>
</evidence>
<evidence type="ECO:0000256" key="1">
    <source>
        <dbReference type="ARBA" id="ARBA00005695"/>
    </source>
</evidence>
<dbReference type="OrthoDB" id="9801799at2"/>
<dbReference type="PANTHER" id="PTHR30290:SF9">
    <property type="entry name" value="OLIGOPEPTIDE-BINDING PROTEIN APPA"/>
    <property type="match status" value="1"/>
</dbReference>
<keyword evidence="2" id="KW-0813">Transport</keyword>
<dbReference type="HOGENOM" id="CLU_017028_7_4_4"/>
<evidence type="ECO:0000256" key="2">
    <source>
        <dbReference type="ARBA" id="ARBA00022448"/>
    </source>
</evidence>
<dbReference type="PATRIC" id="fig|762967.3.peg.1819"/>
<proteinExistence type="inferred from homology"/>
<evidence type="ECO:0000313" key="5">
    <source>
        <dbReference type="EMBL" id="EHY30368.1"/>
    </source>
</evidence>
<dbReference type="CDD" id="cd08498">
    <property type="entry name" value="PBP2_NikA_DppA_OppA_like_2"/>
    <property type="match status" value="1"/>
</dbReference>
<dbReference type="Proteomes" id="UP000004956">
    <property type="component" value="Unassembled WGS sequence"/>
</dbReference>
<keyword evidence="6" id="KW-1185">Reference proteome</keyword>
<dbReference type="Pfam" id="PF00496">
    <property type="entry name" value="SBP_bac_5"/>
    <property type="match status" value="1"/>
</dbReference>
<dbReference type="GO" id="GO:0043190">
    <property type="term" value="C:ATP-binding cassette (ABC) transporter complex"/>
    <property type="evidence" value="ECO:0007669"/>
    <property type="project" value="InterPro"/>
</dbReference>
<dbReference type="PIRSF" id="PIRSF002741">
    <property type="entry name" value="MppA"/>
    <property type="match status" value="1"/>
</dbReference>
<dbReference type="GO" id="GO:0015833">
    <property type="term" value="P:peptide transport"/>
    <property type="evidence" value="ECO:0007669"/>
    <property type="project" value="TreeGrafter"/>
</dbReference>
<dbReference type="InterPro" id="IPR000914">
    <property type="entry name" value="SBP_5_dom"/>
</dbReference>
<dbReference type="PANTHER" id="PTHR30290">
    <property type="entry name" value="PERIPLASMIC BINDING COMPONENT OF ABC TRANSPORTER"/>
    <property type="match status" value="1"/>
</dbReference>
<accession>H3KHR0</accession>
<dbReference type="GO" id="GO:1904680">
    <property type="term" value="F:peptide transmembrane transporter activity"/>
    <property type="evidence" value="ECO:0007669"/>
    <property type="project" value="TreeGrafter"/>
</dbReference>
<dbReference type="InterPro" id="IPR039424">
    <property type="entry name" value="SBP_5"/>
</dbReference>
<feature type="domain" description="Solute-binding protein family 5" evidence="4">
    <location>
        <begin position="79"/>
        <end position="458"/>
    </location>
</feature>
<comment type="caution">
    <text evidence="5">The sequence shown here is derived from an EMBL/GenBank/DDBJ whole genome shotgun (WGS) entry which is preliminary data.</text>
</comment>
<sequence>MTRSSGHFSLRRITRAVFVTGALCAGTLAAFTVSAETLRWASAGDFLTFDIHAQNETLNSAANAAVYEGLVRLDEKMAVEPALATSWQRVPEGFLFTIREGVRFHEGETLTPDDVVFSINRALLPGSQFRSTAAGILGAEKTADGKVLIRTTTGTPVILRQLASLRVLCRSWAEAHGALEPQNFIGGEESYAAKHANGTGPFKLVSRTPDVRTEFEAFDGWWDQANRKGNVTRVVYTPIASAATRTAALLSGEVDFVLDPAVQDVARLSKDPNVKILSGSEDRVMMIALDCGREVSPYVTGKDGKPLAANPLRDPRVREALSLAVNREGLVRGVMRGHGTATGTVVSHAVDGWNEDVARVTPANPAKAKALLAEAGYPSGFRITIDTPNNRWVNDEAMVKAVASMWGRIGVETAVRAMPRAQYFPKVLSFDISAALVGWSSSTFDAYRPLQSLSSTFNPKTGDGISNVGRVSSPAMDAALQKLAVEENAEARTKLAREALAIERAEFLHVPLLEQHLSWAMRKGVTAVLRPDNVLVMERVTVEPAK</sequence>
<dbReference type="Gene3D" id="3.10.105.10">
    <property type="entry name" value="Dipeptide-binding Protein, Domain 3"/>
    <property type="match status" value="1"/>
</dbReference>
<dbReference type="InterPro" id="IPR030678">
    <property type="entry name" value="Peptide/Ni-bd"/>
</dbReference>
<dbReference type="RefSeq" id="WP_008543639.1">
    <property type="nucleotide sequence ID" value="NZ_JH605013.1"/>
</dbReference>
<organism evidence="5 6">
    <name type="scientific">Sutterella parvirubra YIT 11816</name>
    <dbReference type="NCBI Taxonomy" id="762967"/>
    <lineage>
        <taxon>Bacteria</taxon>
        <taxon>Pseudomonadati</taxon>
        <taxon>Pseudomonadota</taxon>
        <taxon>Betaproteobacteria</taxon>
        <taxon>Burkholderiales</taxon>
        <taxon>Sutterellaceae</taxon>
        <taxon>Sutterella</taxon>
    </lineage>
</organism>
<gene>
    <name evidence="5" type="ORF">HMPREF9440_02306</name>
</gene>
<dbReference type="SUPFAM" id="SSF53850">
    <property type="entry name" value="Periplasmic binding protein-like II"/>
    <property type="match status" value="1"/>
</dbReference>
<dbReference type="EMBL" id="AFBQ01000347">
    <property type="protein sequence ID" value="EHY30368.1"/>
    <property type="molecule type" value="Genomic_DNA"/>
</dbReference>
<dbReference type="Gene3D" id="3.40.190.10">
    <property type="entry name" value="Periplasmic binding protein-like II"/>
    <property type="match status" value="1"/>
</dbReference>
<name>H3KHR0_9BURK</name>
<comment type="similarity">
    <text evidence="1">Belongs to the bacterial solute-binding protein 5 family.</text>
</comment>
<dbReference type="AlphaFoldDB" id="H3KHR0"/>
<evidence type="ECO:0000259" key="4">
    <source>
        <dbReference type="Pfam" id="PF00496"/>
    </source>
</evidence>
<dbReference type="GO" id="GO:0030288">
    <property type="term" value="C:outer membrane-bounded periplasmic space"/>
    <property type="evidence" value="ECO:0007669"/>
    <property type="project" value="UniProtKB-ARBA"/>
</dbReference>
<evidence type="ECO:0000313" key="6">
    <source>
        <dbReference type="Proteomes" id="UP000004956"/>
    </source>
</evidence>
<dbReference type="STRING" id="762967.HMPREF9440_02306"/>
<keyword evidence="3" id="KW-0732">Signal</keyword>
<protein>
    <submittedName>
        <fullName evidence="5">ABC transporter, substrate-binding protein, family 5</fullName>
    </submittedName>
</protein>